<feature type="chain" id="PRO_5011442613" evidence="1">
    <location>
        <begin position="28"/>
        <end position="129"/>
    </location>
</feature>
<organism evidence="2 3">
    <name type="scientific">Hyphomicrobium facile</name>
    <dbReference type="NCBI Taxonomy" id="51670"/>
    <lineage>
        <taxon>Bacteria</taxon>
        <taxon>Pseudomonadati</taxon>
        <taxon>Pseudomonadota</taxon>
        <taxon>Alphaproteobacteria</taxon>
        <taxon>Hyphomicrobiales</taxon>
        <taxon>Hyphomicrobiaceae</taxon>
        <taxon>Hyphomicrobium</taxon>
    </lineage>
</organism>
<evidence type="ECO:0000313" key="2">
    <source>
        <dbReference type="EMBL" id="SFV29207.1"/>
    </source>
</evidence>
<dbReference type="RefSeq" id="WP_092865424.1">
    <property type="nucleotide sequence ID" value="NZ_FPCH01000001.1"/>
</dbReference>
<dbReference type="OrthoDB" id="8449336at2"/>
<proteinExistence type="predicted"/>
<accession>A0A1I7N3F9</accession>
<sequence length="129" mass="13409">MTRSAKLTGIVLLSGLALLPGANVSSADEASGYRVEPLKGITLAVGQKRAVGYYKNDAGSCHLTLMLADPYSESDKPASEPVRVNLTVREGTSAQVDALKGSLAFACSTGASTMTIQPVREFAYSAVAK</sequence>
<keyword evidence="1" id="KW-0732">Signal</keyword>
<dbReference type="EMBL" id="FPCH01000001">
    <property type="protein sequence ID" value="SFV29207.1"/>
    <property type="molecule type" value="Genomic_DNA"/>
</dbReference>
<gene>
    <name evidence="2" type="ORF">SAMN04488557_1195</name>
</gene>
<dbReference type="AlphaFoldDB" id="A0A1I7N3F9"/>
<feature type="signal peptide" evidence="1">
    <location>
        <begin position="1"/>
        <end position="27"/>
    </location>
</feature>
<reference evidence="3" key="1">
    <citation type="submission" date="2016-10" db="EMBL/GenBank/DDBJ databases">
        <authorList>
            <person name="Varghese N."/>
            <person name="Submissions S."/>
        </authorList>
    </citation>
    <scope>NUCLEOTIDE SEQUENCE [LARGE SCALE GENOMIC DNA]</scope>
    <source>
        <strain evidence="3">DSM 1565</strain>
    </source>
</reference>
<evidence type="ECO:0000256" key="1">
    <source>
        <dbReference type="SAM" id="SignalP"/>
    </source>
</evidence>
<protein>
    <submittedName>
        <fullName evidence="2">Uncharacterized protein</fullName>
    </submittedName>
</protein>
<name>A0A1I7N3F9_9HYPH</name>
<evidence type="ECO:0000313" key="3">
    <source>
        <dbReference type="Proteomes" id="UP000199423"/>
    </source>
</evidence>
<dbReference type="Proteomes" id="UP000199423">
    <property type="component" value="Unassembled WGS sequence"/>
</dbReference>
<keyword evidence="3" id="KW-1185">Reference proteome</keyword>